<evidence type="ECO:0000313" key="1">
    <source>
        <dbReference type="EMBL" id="GJE08929.1"/>
    </source>
</evidence>
<comment type="caution">
    <text evidence="1">The sequence shown here is derived from an EMBL/GenBank/DDBJ whole genome shotgun (WGS) entry which is preliminary data.</text>
</comment>
<gene>
    <name evidence="1" type="ORF">AOPFMNJM_4277</name>
</gene>
<keyword evidence="2" id="KW-1185">Reference proteome</keyword>
<proteinExistence type="predicted"/>
<accession>A0ABQ4T2D3</accession>
<name>A0ABQ4T2D3_9HYPH</name>
<reference evidence="1" key="2">
    <citation type="submission" date="2021-08" db="EMBL/GenBank/DDBJ databases">
        <authorList>
            <person name="Tani A."/>
            <person name="Ola A."/>
            <person name="Ogura Y."/>
            <person name="Katsura K."/>
            <person name="Hayashi T."/>
        </authorList>
    </citation>
    <scope>NUCLEOTIDE SEQUENCE</scope>
    <source>
        <strain evidence="1">LMG 23639</strain>
    </source>
</reference>
<sequence length="30" mass="3569">MRKLLIAFLLPKVISYLRRRYGRGAAPRRP</sequence>
<evidence type="ECO:0000313" key="2">
    <source>
        <dbReference type="Proteomes" id="UP001055102"/>
    </source>
</evidence>
<dbReference type="Proteomes" id="UP001055102">
    <property type="component" value="Unassembled WGS sequence"/>
</dbReference>
<organism evidence="1 2">
    <name type="scientific">Methylobacterium jeotgali</name>
    <dbReference type="NCBI Taxonomy" id="381630"/>
    <lineage>
        <taxon>Bacteria</taxon>
        <taxon>Pseudomonadati</taxon>
        <taxon>Pseudomonadota</taxon>
        <taxon>Alphaproteobacteria</taxon>
        <taxon>Hyphomicrobiales</taxon>
        <taxon>Methylobacteriaceae</taxon>
        <taxon>Methylobacterium</taxon>
    </lineage>
</organism>
<reference evidence="1" key="1">
    <citation type="journal article" date="2021" name="Front. Microbiol.">
        <title>Comprehensive Comparative Genomics and Phenotyping of Methylobacterium Species.</title>
        <authorList>
            <person name="Alessa O."/>
            <person name="Ogura Y."/>
            <person name="Fujitani Y."/>
            <person name="Takami H."/>
            <person name="Hayashi T."/>
            <person name="Sahin N."/>
            <person name="Tani A."/>
        </authorList>
    </citation>
    <scope>NUCLEOTIDE SEQUENCE</scope>
    <source>
        <strain evidence="1">LMG 23639</strain>
    </source>
</reference>
<protein>
    <submittedName>
        <fullName evidence="1">Uncharacterized protein</fullName>
    </submittedName>
</protein>
<dbReference type="EMBL" id="BPQR01000101">
    <property type="protein sequence ID" value="GJE08929.1"/>
    <property type="molecule type" value="Genomic_DNA"/>
</dbReference>